<dbReference type="PANTHER" id="PTHR30537">
    <property type="entry name" value="HTH-TYPE TRANSCRIPTIONAL REGULATOR"/>
    <property type="match status" value="1"/>
</dbReference>
<evidence type="ECO:0000256" key="4">
    <source>
        <dbReference type="ARBA" id="ARBA00023163"/>
    </source>
</evidence>
<dbReference type="Proteomes" id="UP000577891">
    <property type="component" value="Unassembled WGS sequence"/>
</dbReference>
<dbReference type="Pfam" id="PF03466">
    <property type="entry name" value="LysR_substrate"/>
    <property type="match status" value="1"/>
</dbReference>
<dbReference type="InterPro" id="IPR036388">
    <property type="entry name" value="WH-like_DNA-bd_sf"/>
</dbReference>
<evidence type="ECO:0000259" key="5">
    <source>
        <dbReference type="PROSITE" id="PS50931"/>
    </source>
</evidence>
<dbReference type="RefSeq" id="WP_182980260.1">
    <property type="nucleotide sequence ID" value="NZ_BAABGB010000020.1"/>
</dbReference>
<dbReference type="SUPFAM" id="SSF53850">
    <property type="entry name" value="Periplasmic binding protein-like II"/>
    <property type="match status" value="1"/>
</dbReference>
<protein>
    <submittedName>
        <fullName evidence="6">LysR family transcriptional regulator</fullName>
    </submittedName>
</protein>
<evidence type="ECO:0000313" key="6">
    <source>
        <dbReference type="EMBL" id="MBB2173768.1"/>
    </source>
</evidence>
<name>A0A7W4J3H0_9PROT</name>
<dbReference type="InterPro" id="IPR005119">
    <property type="entry name" value="LysR_subst-bd"/>
</dbReference>
<dbReference type="FunFam" id="1.10.10.10:FF:000001">
    <property type="entry name" value="LysR family transcriptional regulator"/>
    <property type="match status" value="1"/>
</dbReference>
<organism evidence="6 7">
    <name type="scientific">Gluconacetobacter asukensis</name>
    <dbReference type="NCBI Taxonomy" id="1017181"/>
    <lineage>
        <taxon>Bacteria</taxon>
        <taxon>Pseudomonadati</taxon>
        <taxon>Pseudomonadota</taxon>
        <taxon>Alphaproteobacteria</taxon>
        <taxon>Acetobacterales</taxon>
        <taxon>Acetobacteraceae</taxon>
        <taxon>Gluconacetobacter</taxon>
    </lineage>
</organism>
<dbReference type="Gene3D" id="1.10.10.10">
    <property type="entry name" value="Winged helix-like DNA-binding domain superfamily/Winged helix DNA-binding domain"/>
    <property type="match status" value="1"/>
</dbReference>
<dbReference type="Gene3D" id="3.40.190.290">
    <property type="match status" value="1"/>
</dbReference>
<dbReference type="GO" id="GO:0003700">
    <property type="term" value="F:DNA-binding transcription factor activity"/>
    <property type="evidence" value="ECO:0007669"/>
    <property type="project" value="InterPro"/>
</dbReference>
<dbReference type="GO" id="GO:0043565">
    <property type="term" value="F:sequence-specific DNA binding"/>
    <property type="evidence" value="ECO:0007669"/>
    <property type="project" value="TreeGrafter"/>
</dbReference>
<accession>A0A7W4J3H0</accession>
<keyword evidence="3" id="KW-0238">DNA-binding</keyword>
<keyword evidence="2" id="KW-0805">Transcription regulation</keyword>
<dbReference type="Pfam" id="PF00126">
    <property type="entry name" value="HTH_1"/>
    <property type="match status" value="1"/>
</dbReference>
<dbReference type="PANTHER" id="PTHR30537:SF1">
    <property type="entry name" value="HTH-TYPE TRANSCRIPTIONAL REGULATOR PGRR"/>
    <property type="match status" value="1"/>
</dbReference>
<dbReference type="PROSITE" id="PS50931">
    <property type="entry name" value="HTH_LYSR"/>
    <property type="match status" value="1"/>
</dbReference>
<comment type="similarity">
    <text evidence="1">Belongs to the LysR transcriptional regulatory family.</text>
</comment>
<dbReference type="EMBL" id="JABEQE010000020">
    <property type="protein sequence ID" value="MBB2173768.1"/>
    <property type="molecule type" value="Genomic_DNA"/>
</dbReference>
<dbReference type="InterPro" id="IPR000847">
    <property type="entry name" value="LysR_HTH_N"/>
</dbReference>
<evidence type="ECO:0000256" key="1">
    <source>
        <dbReference type="ARBA" id="ARBA00009437"/>
    </source>
</evidence>
<keyword evidence="4" id="KW-0804">Transcription</keyword>
<dbReference type="AlphaFoldDB" id="A0A7W4J3H0"/>
<gene>
    <name evidence="6" type="ORF">HLH35_16870</name>
</gene>
<evidence type="ECO:0000313" key="7">
    <source>
        <dbReference type="Proteomes" id="UP000577891"/>
    </source>
</evidence>
<sequence length="312" mass="34144">MRKIGIVELEAAMAVATRRSFRAASSDLGVSPTALSQTIAGLEARLGVRLFNRTTRSVSPTHAGEQFLAEIEPAVGVINHAMETVNNHRDRPAGILRINSSVGAARRILSPIILDFVRLYPEMQVDLVTEDRPIDIVAEGFDAGVRPGDAVPGDMIAVRLEPIQGSAVVGSPAYFEGKAAPETPQDLLRHTCIRARMPSGSMYRWEFEQDGRIVTLDVPGRLTLDDASLTLEAALAGAGLAYLAEWWIGESVRDGKLRRVLDGFVPTSAGLCLYYPSRRFQSAGLRALISFIEEARRKRTSDHVATIRRRSR</sequence>
<keyword evidence="7" id="KW-1185">Reference proteome</keyword>
<dbReference type="InterPro" id="IPR036390">
    <property type="entry name" value="WH_DNA-bd_sf"/>
</dbReference>
<dbReference type="InterPro" id="IPR058163">
    <property type="entry name" value="LysR-type_TF_proteobact-type"/>
</dbReference>
<reference evidence="6 7" key="1">
    <citation type="submission" date="2020-04" db="EMBL/GenBank/DDBJ databases">
        <title>Description of novel Gluconacetobacter.</title>
        <authorList>
            <person name="Sombolestani A."/>
        </authorList>
    </citation>
    <scope>NUCLEOTIDE SEQUENCE [LARGE SCALE GENOMIC DNA]</scope>
    <source>
        <strain evidence="6 7">LMG 27724</strain>
    </source>
</reference>
<evidence type="ECO:0000256" key="3">
    <source>
        <dbReference type="ARBA" id="ARBA00023125"/>
    </source>
</evidence>
<feature type="domain" description="HTH lysR-type" evidence="5">
    <location>
        <begin position="9"/>
        <end position="61"/>
    </location>
</feature>
<dbReference type="SUPFAM" id="SSF46785">
    <property type="entry name" value="Winged helix' DNA-binding domain"/>
    <property type="match status" value="1"/>
</dbReference>
<evidence type="ECO:0000256" key="2">
    <source>
        <dbReference type="ARBA" id="ARBA00023015"/>
    </source>
</evidence>
<proteinExistence type="inferred from homology"/>
<dbReference type="GO" id="GO:0006351">
    <property type="term" value="P:DNA-templated transcription"/>
    <property type="evidence" value="ECO:0007669"/>
    <property type="project" value="TreeGrafter"/>
</dbReference>
<comment type="caution">
    <text evidence="6">The sequence shown here is derived from an EMBL/GenBank/DDBJ whole genome shotgun (WGS) entry which is preliminary data.</text>
</comment>